<dbReference type="Proteomes" id="UP000694001">
    <property type="component" value="Chromosome"/>
</dbReference>
<proteinExistence type="inferred from homology"/>
<evidence type="ECO:0000256" key="2">
    <source>
        <dbReference type="ARBA" id="ARBA00009959"/>
    </source>
</evidence>
<dbReference type="RefSeq" id="WP_218284402.1">
    <property type="nucleotide sequence ID" value="NZ_CP076448.1"/>
</dbReference>
<dbReference type="KEGG" id="elio:KO353_09380"/>
<organism evidence="10 11">
    <name type="scientific">Elioraea tepida</name>
    <dbReference type="NCBI Taxonomy" id="2843330"/>
    <lineage>
        <taxon>Bacteria</taxon>
        <taxon>Pseudomonadati</taxon>
        <taxon>Pseudomonadota</taxon>
        <taxon>Alphaproteobacteria</taxon>
        <taxon>Acetobacterales</taxon>
        <taxon>Elioraeaceae</taxon>
        <taxon>Elioraea</taxon>
    </lineage>
</organism>
<keyword evidence="11" id="KW-1185">Reference proteome</keyword>
<sequence>MTQRALHLVAYDVTSPKRLRRALHIVRAYAVGGQKSAHECFLSEGERHALMARLRRVLHPAQDRLLALRLDPRQRQRCLGIARAPSAKPFLIVG</sequence>
<dbReference type="GO" id="GO:0043571">
    <property type="term" value="P:maintenance of CRISPR repeat elements"/>
    <property type="evidence" value="ECO:0007669"/>
    <property type="project" value="UniProtKB-UniRule"/>
</dbReference>
<comment type="subunit">
    <text evidence="9">Homodimer, forms a heterotetramer with a Cas1 homodimer.</text>
</comment>
<comment type="cofactor">
    <cofactor evidence="1 9">
        <name>Mg(2+)</name>
        <dbReference type="ChEBI" id="CHEBI:18420"/>
    </cofactor>
</comment>
<evidence type="ECO:0000256" key="4">
    <source>
        <dbReference type="ARBA" id="ARBA00022723"/>
    </source>
</evidence>
<dbReference type="GO" id="GO:0016787">
    <property type="term" value="F:hydrolase activity"/>
    <property type="evidence" value="ECO:0007669"/>
    <property type="project" value="UniProtKB-KW"/>
</dbReference>
<keyword evidence="6 9" id="KW-0378">Hydrolase</keyword>
<dbReference type="NCBIfam" id="TIGR01573">
    <property type="entry name" value="cas2"/>
    <property type="match status" value="1"/>
</dbReference>
<evidence type="ECO:0000313" key="11">
    <source>
        <dbReference type="Proteomes" id="UP000694001"/>
    </source>
</evidence>
<evidence type="ECO:0000256" key="1">
    <source>
        <dbReference type="ARBA" id="ARBA00001946"/>
    </source>
</evidence>
<comment type="similarity">
    <text evidence="2 9">Belongs to the CRISPR-associated endoribonuclease Cas2 protein family.</text>
</comment>
<dbReference type="AlphaFoldDB" id="A0A975TZP0"/>
<dbReference type="EC" id="3.1.-.-" evidence="9"/>
<keyword evidence="3 9" id="KW-0540">Nuclease</keyword>
<dbReference type="GO" id="GO:0004521">
    <property type="term" value="F:RNA endonuclease activity"/>
    <property type="evidence" value="ECO:0007669"/>
    <property type="project" value="InterPro"/>
</dbReference>
<evidence type="ECO:0000256" key="7">
    <source>
        <dbReference type="ARBA" id="ARBA00022842"/>
    </source>
</evidence>
<feature type="binding site" evidence="9">
    <location>
        <position position="12"/>
    </location>
    <ligand>
        <name>Mg(2+)</name>
        <dbReference type="ChEBI" id="CHEBI:18420"/>
        <note>catalytic</note>
    </ligand>
</feature>
<keyword evidence="5 9" id="KW-0255">Endonuclease</keyword>
<evidence type="ECO:0000256" key="9">
    <source>
        <dbReference type="HAMAP-Rule" id="MF_01471"/>
    </source>
</evidence>
<evidence type="ECO:0000256" key="5">
    <source>
        <dbReference type="ARBA" id="ARBA00022759"/>
    </source>
</evidence>
<dbReference type="InterPro" id="IPR021127">
    <property type="entry name" value="CRISPR_associated_Cas2"/>
</dbReference>
<keyword evidence="8 9" id="KW-0051">Antiviral defense</keyword>
<dbReference type="InterPro" id="IPR019199">
    <property type="entry name" value="Virulence_VapD/CRISPR_Cas2"/>
</dbReference>
<gene>
    <name evidence="9 10" type="primary">cas2</name>
    <name evidence="10" type="ORF">KO353_09380</name>
</gene>
<evidence type="ECO:0000256" key="3">
    <source>
        <dbReference type="ARBA" id="ARBA00022722"/>
    </source>
</evidence>
<keyword evidence="7 9" id="KW-0460">Magnesium</keyword>
<dbReference type="GO" id="GO:0051607">
    <property type="term" value="P:defense response to virus"/>
    <property type="evidence" value="ECO:0007669"/>
    <property type="project" value="UniProtKB-UniRule"/>
</dbReference>
<dbReference type="CDD" id="cd09725">
    <property type="entry name" value="Cas2_I_II_III"/>
    <property type="match status" value="1"/>
</dbReference>
<dbReference type="EMBL" id="CP076448">
    <property type="protein sequence ID" value="QXM23540.1"/>
    <property type="molecule type" value="Genomic_DNA"/>
</dbReference>
<dbReference type="PANTHER" id="PTHR34405:SF3">
    <property type="entry name" value="CRISPR-ASSOCIATED ENDORIBONUCLEASE CAS2 3"/>
    <property type="match status" value="1"/>
</dbReference>
<dbReference type="GO" id="GO:0046872">
    <property type="term" value="F:metal ion binding"/>
    <property type="evidence" value="ECO:0007669"/>
    <property type="project" value="UniProtKB-UniRule"/>
</dbReference>
<reference evidence="10" key="1">
    <citation type="submission" date="2021-06" db="EMBL/GenBank/DDBJ databases">
        <title>Elioraea tepida, sp. nov., a moderately thermophilic aerobic anoxygenic phototrophic bacterium isolated from an alkaline siliceous hot spring mat community in Yellowstone National Park, WY, USA.</title>
        <authorList>
            <person name="Saini M.K."/>
            <person name="Yoshida S."/>
            <person name="Sebastian A."/>
            <person name="Hirose S."/>
            <person name="Hara E."/>
            <person name="Tamaki H."/>
            <person name="Soulier N.T."/>
            <person name="Albert I."/>
            <person name="Hanada S."/>
            <person name="Bryant D.A."/>
            <person name="Tank M."/>
        </authorList>
    </citation>
    <scope>NUCLEOTIDE SEQUENCE</scope>
    <source>
        <strain evidence="10">MS-P2</strain>
    </source>
</reference>
<evidence type="ECO:0000256" key="6">
    <source>
        <dbReference type="ARBA" id="ARBA00022801"/>
    </source>
</evidence>
<keyword evidence="4 9" id="KW-0479">Metal-binding</keyword>
<evidence type="ECO:0000256" key="8">
    <source>
        <dbReference type="ARBA" id="ARBA00023118"/>
    </source>
</evidence>
<comment type="function">
    <text evidence="9">CRISPR (clustered regularly interspaced short palindromic repeat), is an adaptive immune system that provides protection against mobile genetic elements (viruses, transposable elements and conjugative plasmids). CRISPR clusters contain sequences complementary to antecedent mobile elements and target invading nucleic acids. CRISPR clusters are transcribed and processed into CRISPR RNA (crRNA). Functions as a ssRNA-specific endoribonuclease. Involved in the integration of spacer DNA into the CRISPR cassette.</text>
</comment>
<name>A0A975TZP0_9PROT</name>
<evidence type="ECO:0000313" key="10">
    <source>
        <dbReference type="EMBL" id="QXM23540.1"/>
    </source>
</evidence>
<dbReference type="HAMAP" id="MF_01471">
    <property type="entry name" value="Cas2"/>
    <property type="match status" value="1"/>
</dbReference>
<dbReference type="Pfam" id="PF09827">
    <property type="entry name" value="CRISPR_Cas2"/>
    <property type="match status" value="1"/>
</dbReference>
<dbReference type="PANTHER" id="PTHR34405">
    <property type="entry name" value="CRISPR-ASSOCIATED ENDORIBONUCLEASE CAS2"/>
    <property type="match status" value="1"/>
</dbReference>
<accession>A0A975TZP0</accession>
<protein>
    <recommendedName>
        <fullName evidence="9">CRISPR-associated endoribonuclease Cas2</fullName>
        <ecNumber evidence="9">3.1.-.-</ecNumber>
    </recommendedName>
</protein>